<dbReference type="CDD" id="cd09272">
    <property type="entry name" value="RNase_HI_RT_Ty1"/>
    <property type="match status" value="1"/>
</dbReference>
<dbReference type="EMBL" id="JACGWN010000002">
    <property type="protein sequence ID" value="KAL0457958.1"/>
    <property type="molecule type" value="Genomic_DNA"/>
</dbReference>
<protein>
    <submittedName>
        <fullName evidence="5">Retrovirus-related Pol polyprotein from transposon RE2</fullName>
    </submittedName>
</protein>
<feature type="domain" description="Retroviral polymerase SH3-like" evidence="4">
    <location>
        <begin position="344"/>
        <end position="404"/>
    </location>
</feature>
<accession>A0AAW2XWF1</accession>
<reference evidence="5" key="2">
    <citation type="journal article" date="2024" name="Plant">
        <title>Genomic evolution and insights into agronomic trait innovations of Sesamum species.</title>
        <authorList>
            <person name="Miao H."/>
            <person name="Wang L."/>
            <person name="Qu L."/>
            <person name="Liu H."/>
            <person name="Sun Y."/>
            <person name="Le M."/>
            <person name="Wang Q."/>
            <person name="Wei S."/>
            <person name="Zheng Y."/>
            <person name="Lin W."/>
            <person name="Duan Y."/>
            <person name="Cao H."/>
            <person name="Xiong S."/>
            <person name="Wang X."/>
            <person name="Wei L."/>
            <person name="Li C."/>
            <person name="Ma Q."/>
            <person name="Ju M."/>
            <person name="Zhao R."/>
            <person name="Li G."/>
            <person name="Mu C."/>
            <person name="Tian Q."/>
            <person name="Mei H."/>
            <person name="Zhang T."/>
            <person name="Gao T."/>
            <person name="Zhang H."/>
        </authorList>
    </citation>
    <scope>NUCLEOTIDE SEQUENCE</scope>
    <source>
        <strain evidence="5">KEN1</strain>
    </source>
</reference>
<dbReference type="InterPro" id="IPR057670">
    <property type="entry name" value="SH3_retrovirus"/>
</dbReference>
<evidence type="ECO:0000259" key="4">
    <source>
        <dbReference type="Pfam" id="PF25597"/>
    </source>
</evidence>
<dbReference type="AlphaFoldDB" id="A0AAW2XWF1"/>
<dbReference type="InterPro" id="IPR013103">
    <property type="entry name" value="RVT_2"/>
</dbReference>
<proteinExistence type="predicted"/>
<organism evidence="5">
    <name type="scientific">Sesamum latifolium</name>
    <dbReference type="NCBI Taxonomy" id="2727402"/>
    <lineage>
        <taxon>Eukaryota</taxon>
        <taxon>Viridiplantae</taxon>
        <taxon>Streptophyta</taxon>
        <taxon>Embryophyta</taxon>
        <taxon>Tracheophyta</taxon>
        <taxon>Spermatophyta</taxon>
        <taxon>Magnoliopsida</taxon>
        <taxon>eudicotyledons</taxon>
        <taxon>Gunneridae</taxon>
        <taxon>Pentapetalae</taxon>
        <taxon>asterids</taxon>
        <taxon>lamiids</taxon>
        <taxon>Lamiales</taxon>
        <taxon>Pedaliaceae</taxon>
        <taxon>Sesamum</taxon>
    </lineage>
</organism>
<dbReference type="PANTHER" id="PTHR11439">
    <property type="entry name" value="GAG-POL-RELATED RETROTRANSPOSON"/>
    <property type="match status" value="1"/>
</dbReference>
<reference evidence="5" key="1">
    <citation type="submission" date="2020-06" db="EMBL/GenBank/DDBJ databases">
        <authorList>
            <person name="Li T."/>
            <person name="Hu X."/>
            <person name="Zhang T."/>
            <person name="Song X."/>
            <person name="Zhang H."/>
            <person name="Dai N."/>
            <person name="Sheng W."/>
            <person name="Hou X."/>
            <person name="Wei L."/>
        </authorList>
    </citation>
    <scope>NUCLEOTIDE SEQUENCE</scope>
    <source>
        <strain evidence="5">KEN1</strain>
        <tissue evidence="5">Leaf</tissue>
    </source>
</reference>
<evidence type="ECO:0000259" key="3">
    <source>
        <dbReference type="Pfam" id="PF14244"/>
    </source>
</evidence>
<gene>
    <name evidence="5" type="ORF">Slati_0423000</name>
</gene>
<evidence type="ECO:0000259" key="2">
    <source>
        <dbReference type="Pfam" id="PF07727"/>
    </source>
</evidence>
<name>A0AAW2XWF1_9LAMI</name>
<dbReference type="Pfam" id="PF25597">
    <property type="entry name" value="SH3_retrovirus"/>
    <property type="match status" value="1"/>
</dbReference>
<dbReference type="SUPFAM" id="SSF56672">
    <property type="entry name" value="DNA/RNA polymerases"/>
    <property type="match status" value="1"/>
</dbReference>
<feature type="compositionally biased region" description="Polar residues" evidence="1">
    <location>
        <begin position="454"/>
        <end position="469"/>
    </location>
</feature>
<feature type="domain" description="Reverse transcriptase Ty1/copia-type" evidence="2">
    <location>
        <begin position="515"/>
        <end position="714"/>
    </location>
</feature>
<evidence type="ECO:0000313" key="5">
    <source>
        <dbReference type="EMBL" id="KAL0457958.1"/>
    </source>
</evidence>
<comment type="caution">
    <text evidence="5">The sequence shown here is derived from an EMBL/GenBank/DDBJ whole genome shotgun (WGS) entry which is preliminary data.</text>
</comment>
<evidence type="ECO:0000256" key="1">
    <source>
        <dbReference type="SAM" id="MobiDB-lite"/>
    </source>
</evidence>
<feature type="region of interest" description="Disordered" evidence="1">
    <location>
        <begin position="925"/>
        <end position="948"/>
    </location>
</feature>
<feature type="domain" description="Retrotransposon Copia-like N-terminal" evidence="3">
    <location>
        <begin position="1"/>
        <end position="40"/>
    </location>
</feature>
<sequence length="948" mass="105615">MVFVSSPLNDDNYLVWNRAMKFALGSRMKLSFIDGRSVWPPEGSPELDEWIRKDYLVITWILNNVSKSIVDAFMYVTSARCLWKLWDELACLDPLPVCTCTAHRGMVAREASHQLMQFLMGLSSHFANVRSQILVMDPRPDVAKVFSMLLNVEKELQVQIHLHEHSKALAFKLEHKEEQSTVPSLHHFKARTFVDKRTLFCDHCQKNGHTKETCFKIHGTPDWYKDLADKKRKGTGGGRGSFAGAVSDGSIQLMKLTDANLSEILRSELKKLLKEENTSVERSHIHLIWCISTLLRLKNLQDLKTKDKLAVGKLVGKLPLTAFTPSSTLLPHNLAANHMKVFGCLCYATNTNPHKTKFYPRASKCLFLGYAPNQKGYKVYDLLSNSYFVSRDVIFYEPSLPFSSGDPALRPYCPIPLVPHSATDTCAPTVPSLPAPVLPQPTSDSLPNIFPVSPNGSTPDPSTLETTPTVPKRSNGESQSYKKAAASNEWREAMNDEIKTLERNQTWEVTTLPPAKGYTQVEGVDYVKSFSPVAKAVTVRLLLAVAAARGWEIHQLDVNNASSMGIWMKKFLCIHHKVTKLLLVLYAVLLVHFMALSRRRQWNQEFTSQLQHFGFAQSCHDHCLFTKGSDQDFTALLVYVDDVLVVSPSLFLIHFVKEYLHALFTIKDLDIARYFLGSQIARSDAGISLTQSKYILDILTDTGLSSAISVTTPLPQGVKLCSDAGSLLPDPGPYRMLIGHLLYLGFTRPDISYGVQQLSQFLLHPCAGHWAAALHLVKRSISGFCVFLGPALISWKSKKQNIVSRSSAEAEYQSLAARMCELQWVSYILPTFGVSASLPISLYCDNKAALHIMENPVFHERTKHLDIDCHMVRNQYRAGFVLPSFVRNGPLFSISWSILGGGDVGIVAAAMAVLDLGDVDGLGEDDEADSSSTFTDMPHDLASHKDAG</sequence>
<feature type="region of interest" description="Disordered" evidence="1">
    <location>
        <begin position="452"/>
        <end position="489"/>
    </location>
</feature>
<dbReference type="Pfam" id="PF14244">
    <property type="entry name" value="Retrotran_gag_3"/>
    <property type="match status" value="1"/>
</dbReference>
<dbReference type="Pfam" id="PF07727">
    <property type="entry name" value="RVT_2"/>
    <property type="match status" value="1"/>
</dbReference>
<feature type="compositionally biased region" description="Basic and acidic residues" evidence="1">
    <location>
        <begin position="937"/>
        <end position="948"/>
    </location>
</feature>
<dbReference type="InterPro" id="IPR029472">
    <property type="entry name" value="Copia-like_N"/>
</dbReference>
<dbReference type="PANTHER" id="PTHR11439:SF465">
    <property type="entry name" value="REVERSE TRANSCRIPTASE TY1_COPIA-TYPE DOMAIN-CONTAINING PROTEIN"/>
    <property type="match status" value="1"/>
</dbReference>
<dbReference type="InterPro" id="IPR043502">
    <property type="entry name" value="DNA/RNA_pol_sf"/>
</dbReference>